<evidence type="ECO:0000256" key="7">
    <source>
        <dbReference type="SAM" id="SignalP"/>
    </source>
</evidence>
<dbReference type="Pfam" id="PF00082">
    <property type="entry name" value="Peptidase_S8"/>
    <property type="match status" value="1"/>
</dbReference>
<dbReference type="CDD" id="cd05561">
    <property type="entry name" value="Peptidases_S8_4"/>
    <property type="match status" value="1"/>
</dbReference>
<keyword evidence="4 5" id="KW-0720">Serine protease</keyword>
<evidence type="ECO:0000256" key="2">
    <source>
        <dbReference type="ARBA" id="ARBA00022670"/>
    </source>
</evidence>
<proteinExistence type="inferred from homology"/>
<dbReference type="EMBL" id="NISK01000003">
    <property type="protein sequence ID" value="OWQ95976.1"/>
    <property type="molecule type" value="Genomic_DNA"/>
</dbReference>
<evidence type="ECO:0000256" key="5">
    <source>
        <dbReference type="PROSITE-ProRule" id="PRU01240"/>
    </source>
</evidence>
<name>A0A246JSZ7_9SPHN</name>
<dbReference type="PROSITE" id="PS00138">
    <property type="entry name" value="SUBTILASE_SER"/>
    <property type="match status" value="1"/>
</dbReference>
<reference evidence="9 10" key="1">
    <citation type="journal article" date="2010" name="Int. J. Syst. Evol. Microbiol.">
        <title>Sphingopyxis bauzanensis sp. nov., a psychrophilic bacterium isolated from soil.</title>
        <authorList>
            <person name="Zhang D.C."/>
            <person name="Liu H.C."/>
            <person name="Xin Y.H."/>
            <person name="Zhou Y.G."/>
            <person name="Schinner F."/>
            <person name="Margesin R."/>
        </authorList>
    </citation>
    <scope>NUCLEOTIDE SEQUENCE [LARGE SCALE GENOMIC DNA]</scope>
    <source>
        <strain evidence="9 10">DSM 22271</strain>
    </source>
</reference>
<dbReference type="SUPFAM" id="SSF52743">
    <property type="entry name" value="Subtilisin-like"/>
    <property type="match status" value="1"/>
</dbReference>
<evidence type="ECO:0000259" key="8">
    <source>
        <dbReference type="Pfam" id="PF00082"/>
    </source>
</evidence>
<dbReference type="PANTHER" id="PTHR43806:SF11">
    <property type="entry name" value="CEREVISIN-RELATED"/>
    <property type="match status" value="1"/>
</dbReference>
<keyword evidence="7" id="KW-0732">Signal</keyword>
<gene>
    <name evidence="9" type="ORF">CDQ92_14615</name>
</gene>
<dbReference type="InterPro" id="IPR023828">
    <property type="entry name" value="Peptidase_S8_Ser-AS"/>
</dbReference>
<dbReference type="InterPro" id="IPR000209">
    <property type="entry name" value="Peptidase_S8/S53_dom"/>
</dbReference>
<feature type="domain" description="Peptidase S8/S53" evidence="8">
    <location>
        <begin position="329"/>
        <end position="525"/>
    </location>
</feature>
<evidence type="ECO:0000313" key="10">
    <source>
        <dbReference type="Proteomes" id="UP000197361"/>
    </source>
</evidence>
<feature type="active site" description="Charge relay system" evidence="5">
    <location>
        <position position="335"/>
    </location>
</feature>
<feature type="chain" id="PRO_5012128400" description="Peptidase S8/S53 domain-containing protein" evidence="7">
    <location>
        <begin position="23"/>
        <end position="530"/>
    </location>
</feature>
<dbReference type="Proteomes" id="UP000197361">
    <property type="component" value="Unassembled WGS sequence"/>
</dbReference>
<keyword evidence="2 5" id="KW-0645">Protease</keyword>
<feature type="active site" description="Charge relay system" evidence="5">
    <location>
        <position position="316"/>
    </location>
</feature>
<feature type="signal peptide" evidence="7">
    <location>
        <begin position="1"/>
        <end position="22"/>
    </location>
</feature>
<evidence type="ECO:0000256" key="4">
    <source>
        <dbReference type="ARBA" id="ARBA00022825"/>
    </source>
</evidence>
<feature type="compositionally biased region" description="Acidic residues" evidence="6">
    <location>
        <begin position="25"/>
        <end position="158"/>
    </location>
</feature>
<organism evidence="9 10">
    <name type="scientific">Sphingopyxis bauzanensis</name>
    <dbReference type="NCBI Taxonomy" id="651663"/>
    <lineage>
        <taxon>Bacteria</taxon>
        <taxon>Pseudomonadati</taxon>
        <taxon>Pseudomonadota</taxon>
        <taxon>Alphaproteobacteria</taxon>
        <taxon>Sphingomonadales</taxon>
        <taxon>Sphingomonadaceae</taxon>
        <taxon>Sphingopyxis</taxon>
    </lineage>
</organism>
<dbReference type="GO" id="GO:0004252">
    <property type="term" value="F:serine-type endopeptidase activity"/>
    <property type="evidence" value="ECO:0007669"/>
    <property type="project" value="UniProtKB-UniRule"/>
</dbReference>
<dbReference type="PANTHER" id="PTHR43806">
    <property type="entry name" value="PEPTIDASE S8"/>
    <property type="match status" value="1"/>
</dbReference>
<protein>
    <recommendedName>
        <fullName evidence="8">Peptidase S8/S53 domain-containing protein</fullName>
    </recommendedName>
</protein>
<comment type="similarity">
    <text evidence="1 5">Belongs to the peptidase S8 family.</text>
</comment>
<dbReference type="InterPro" id="IPR050131">
    <property type="entry name" value="Peptidase_S8_subtilisin-like"/>
</dbReference>
<sequence length="530" mass="55290">MRTYLLAAIVFATFTAASYVKASDEVEEPSDDVGDDADDAADDATDDASEDAADEAADDAADAAADDADDPGEDAADEAGDAGEDAAEDAAEDAIDPSSDDDMDDMDDSLGDAADDDEAASDIEGIDATEDDAADEPVELEQDDEAASENEDDSDVSESAESNAGDEPGELNIDADSGPRPGSPSLEATKGDSVDPFHIEIDENGDEVVADEVLALVSDADELLALQEAGFESRIIELLPTLGLQLVSIKVQPSQARQVIERLKSAAPKIMVTRNHLFAAGAIGTAAPQRSNIRRNTDRRGTVGLIDGTVNRSLFDSSLEMRTANFGWENSAMGHGTAVASRLSDAGVRRVYSANIFHGRRAPAVALLRALEWMAYEKVPVINISLAGPENQLVNRAIKILVDRGHAVVAAVGNNGPASPPLFPAAVPGVVAVTAVDRQGRIYRRAVHGAHIAFAAPGVDVPTIDGDGATRSSSGTSFAAPVVSARVARILAVPDVKQRNRAITDIAKVALDRGKPGRDPVFGHGIIGLR</sequence>
<dbReference type="AlphaFoldDB" id="A0A246JSZ7"/>
<evidence type="ECO:0000313" key="9">
    <source>
        <dbReference type="EMBL" id="OWQ95976.1"/>
    </source>
</evidence>
<dbReference type="Gene3D" id="3.40.50.200">
    <property type="entry name" value="Peptidase S8/S53 domain"/>
    <property type="match status" value="1"/>
</dbReference>
<evidence type="ECO:0000256" key="6">
    <source>
        <dbReference type="SAM" id="MobiDB-lite"/>
    </source>
</evidence>
<feature type="active site" description="Charge relay system" evidence="5">
    <location>
        <position position="477"/>
    </location>
</feature>
<feature type="region of interest" description="Disordered" evidence="6">
    <location>
        <begin position="20"/>
        <end position="196"/>
    </location>
</feature>
<keyword evidence="3 5" id="KW-0378">Hydrolase</keyword>
<evidence type="ECO:0000256" key="3">
    <source>
        <dbReference type="ARBA" id="ARBA00022801"/>
    </source>
</evidence>
<dbReference type="InterPro" id="IPR036852">
    <property type="entry name" value="Peptidase_S8/S53_dom_sf"/>
</dbReference>
<accession>A0A246JSZ7</accession>
<dbReference type="GO" id="GO:0006508">
    <property type="term" value="P:proteolysis"/>
    <property type="evidence" value="ECO:0007669"/>
    <property type="project" value="UniProtKB-KW"/>
</dbReference>
<dbReference type="PROSITE" id="PS51892">
    <property type="entry name" value="SUBTILASE"/>
    <property type="match status" value="1"/>
</dbReference>
<evidence type="ECO:0000256" key="1">
    <source>
        <dbReference type="ARBA" id="ARBA00011073"/>
    </source>
</evidence>
<comment type="caution">
    <text evidence="9">The sequence shown here is derived from an EMBL/GenBank/DDBJ whole genome shotgun (WGS) entry which is preliminary data.</text>
</comment>
<keyword evidence="10" id="KW-1185">Reference proteome</keyword>